<evidence type="ECO:0000313" key="1">
    <source>
        <dbReference type="EMBL" id="KAG0577531.1"/>
    </source>
</evidence>
<evidence type="ECO:0000313" key="2">
    <source>
        <dbReference type="Proteomes" id="UP000822688"/>
    </source>
</evidence>
<reference evidence="1" key="1">
    <citation type="submission" date="2020-06" db="EMBL/GenBank/DDBJ databases">
        <title>WGS assembly of Ceratodon purpureus strain R40.</title>
        <authorList>
            <person name="Carey S.B."/>
            <person name="Jenkins J."/>
            <person name="Shu S."/>
            <person name="Lovell J.T."/>
            <person name="Sreedasyam A."/>
            <person name="Maumus F."/>
            <person name="Tiley G.P."/>
            <person name="Fernandez-Pozo N."/>
            <person name="Barry K."/>
            <person name="Chen C."/>
            <person name="Wang M."/>
            <person name="Lipzen A."/>
            <person name="Daum C."/>
            <person name="Saski C.A."/>
            <person name="Payton A.C."/>
            <person name="Mcbreen J.C."/>
            <person name="Conrad R.E."/>
            <person name="Kollar L.M."/>
            <person name="Olsson S."/>
            <person name="Huttunen S."/>
            <person name="Landis J.B."/>
            <person name="Wickett N.J."/>
            <person name="Johnson M.G."/>
            <person name="Rensing S.A."/>
            <person name="Grimwood J."/>
            <person name="Schmutz J."/>
            <person name="Mcdaniel S.F."/>
        </authorList>
    </citation>
    <scope>NUCLEOTIDE SEQUENCE</scope>
    <source>
        <strain evidence="1">R40</strain>
    </source>
</reference>
<accession>A0A8T0I437</accession>
<gene>
    <name evidence="1" type="ORF">KC19_5G163300</name>
</gene>
<keyword evidence="2" id="KW-1185">Reference proteome</keyword>
<organism evidence="1 2">
    <name type="scientific">Ceratodon purpureus</name>
    <name type="common">Fire moss</name>
    <name type="synonym">Dicranum purpureum</name>
    <dbReference type="NCBI Taxonomy" id="3225"/>
    <lineage>
        <taxon>Eukaryota</taxon>
        <taxon>Viridiplantae</taxon>
        <taxon>Streptophyta</taxon>
        <taxon>Embryophyta</taxon>
        <taxon>Bryophyta</taxon>
        <taxon>Bryophytina</taxon>
        <taxon>Bryopsida</taxon>
        <taxon>Dicranidae</taxon>
        <taxon>Pseudoditrichales</taxon>
        <taxon>Ditrichaceae</taxon>
        <taxon>Ceratodon</taxon>
    </lineage>
</organism>
<sequence length="39" mass="4460">MMKLSSTHKFQIRGRVLYITPMTIVAADTSTKCCLRMVQ</sequence>
<name>A0A8T0I437_CERPU</name>
<dbReference type="EMBL" id="CM026425">
    <property type="protein sequence ID" value="KAG0577531.1"/>
    <property type="molecule type" value="Genomic_DNA"/>
</dbReference>
<dbReference type="Proteomes" id="UP000822688">
    <property type="component" value="Chromosome 5"/>
</dbReference>
<dbReference type="AlphaFoldDB" id="A0A8T0I437"/>
<protein>
    <submittedName>
        <fullName evidence="1">Uncharacterized protein</fullName>
    </submittedName>
</protein>
<proteinExistence type="predicted"/>
<comment type="caution">
    <text evidence="1">The sequence shown here is derived from an EMBL/GenBank/DDBJ whole genome shotgun (WGS) entry which is preliminary data.</text>
</comment>